<feature type="compositionally biased region" description="Basic residues" evidence="1">
    <location>
        <begin position="1"/>
        <end position="19"/>
    </location>
</feature>
<accession>A0AAD7M8W3</accession>
<reference evidence="2" key="1">
    <citation type="submission" date="2023-03" db="EMBL/GenBank/DDBJ databases">
        <title>Massive genome expansion in bonnet fungi (Mycena s.s.) driven by repeated elements and novel gene families across ecological guilds.</title>
        <authorList>
            <consortium name="Lawrence Berkeley National Laboratory"/>
            <person name="Harder C.B."/>
            <person name="Miyauchi S."/>
            <person name="Viragh M."/>
            <person name="Kuo A."/>
            <person name="Thoen E."/>
            <person name="Andreopoulos B."/>
            <person name="Lu D."/>
            <person name="Skrede I."/>
            <person name="Drula E."/>
            <person name="Henrissat B."/>
            <person name="Morin E."/>
            <person name="Kohler A."/>
            <person name="Barry K."/>
            <person name="LaButti K."/>
            <person name="Morin E."/>
            <person name="Salamov A."/>
            <person name="Lipzen A."/>
            <person name="Mereny Z."/>
            <person name="Hegedus B."/>
            <person name="Baldrian P."/>
            <person name="Stursova M."/>
            <person name="Weitz H."/>
            <person name="Taylor A."/>
            <person name="Grigoriev I.V."/>
            <person name="Nagy L.G."/>
            <person name="Martin F."/>
            <person name="Kauserud H."/>
        </authorList>
    </citation>
    <scope>NUCLEOTIDE SEQUENCE</scope>
    <source>
        <strain evidence="2">CBHHK182m</strain>
    </source>
</reference>
<feature type="compositionally biased region" description="Basic and acidic residues" evidence="1">
    <location>
        <begin position="225"/>
        <end position="238"/>
    </location>
</feature>
<sequence length="634" mass="68967">MARTVKKTTKKTTKPKAKAGKAVPQTGSDGHAPDSSPLPALPSDDDFVPPDSPKLKAKGKAKAKAIPPRSPLPGRAKRVVDPGKPDQPRGKRSSEQVDAANEELAALKAEVARLHAERLEALAEMELDDEAAAQPIDASTVRFRPSAGAPIIGATFGRQFDDEDFDAAAEADERIRRALKAEKAARKRQQDTYNLSKLAPLAPLGFPALVPVPAPVAKVKAPTRKRGDTRAIVDEAKQKVLSRRALSGDDSDDDQPQKKSKPTFPSGVVKDWRSRVIVLGAAGSSKVDTKRLSGFPLGGLTFDDVDADRPSGSKAEVNNTIEILTDSDEDPDETPTKLKAPTVTVKKEKVSKPIPRRMTLNLRSDSSNDAFGAEVSGLPEFARSAWMSDRGPEPDLTSNFDPNPTWVPTSPQVGHQVGTQVGLQIIKCETPYYLGTREGWDLCMLGEEVSTVQQLVDIVYVGTTYKVKKGCPIYSSDKRHWIGSTTSKVVDVLFASTDYNDKPNKIMKFAKYAIEAEGPAWYKVPAPRGLMPGDDGYSAPTGLFRSKFVLDPLAAYVKCIKQSKGDFGNKFVGAIALICTGYERAFNRYISTGVKTLNGTFSKARVGHYVLGWTRDAMRLEDFRWRKINAACFA</sequence>
<evidence type="ECO:0000256" key="1">
    <source>
        <dbReference type="SAM" id="MobiDB-lite"/>
    </source>
</evidence>
<name>A0AAD7M8W3_9AGAR</name>
<feature type="region of interest" description="Disordered" evidence="1">
    <location>
        <begin position="1"/>
        <end position="99"/>
    </location>
</feature>
<organism evidence="2 3">
    <name type="scientific">Mycena metata</name>
    <dbReference type="NCBI Taxonomy" id="1033252"/>
    <lineage>
        <taxon>Eukaryota</taxon>
        <taxon>Fungi</taxon>
        <taxon>Dikarya</taxon>
        <taxon>Basidiomycota</taxon>
        <taxon>Agaricomycotina</taxon>
        <taxon>Agaricomycetes</taxon>
        <taxon>Agaricomycetidae</taxon>
        <taxon>Agaricales</taxon>
        <taxon>Marasmiineae</taxon>
        <taxon>Mycenaceae</taxon>
        <taxon>Mycena</taxon>
    </lineage>
</organism>
<dbReference type="EMBL" id="JARKIB010000461">
    <property type="protein sequence ID" value="KAJ7705961.1"/>
    <property type="molecule type" value="Genomic_DNA"/>
</dbReference>
<gene>
    <name evidence="2" type="ORF">B0H16DRAFT_1704444</name>
</gene>
<evidence type="ECO:0000313" key="2">
    <source>
        <dbReference type="EMBL" id="KAJ7705961.1"/>
    </source>
</evidence>
<keyword evidence="3" id="KW-1185">Reference proteome</keyword>
<comment type="caution">
    <text evidence="2">The sequence shown here is derived from an EMBL/GenBank/DDBJ whole genome shotgun (WGS) entry which is preliminary data.</text>
</comment>
<feature type="compositionally biased region" description="Basic and acidic residues" evidence="1">
    <location>
        <begin position="78"/>
        <end position="95"/>
    </location>
</feature>
<protein>
    <submittedName>
        <fullName evidence="2">Uncharacterized protein</fullName>
    </submittedName>
</protein>
<feature type="compositionally biased region" description="Low complexity" evidence="1">
    <location>
        <begin position="33"/>
        <end position="42"/>
    </location>
</feature>
<dbReference type="AlphaFoldDB" id="A0AAD7M8W3"/>
<dbReference type="Proteomes" id="UP001215598">
    <property type="component" value="Unassembled WGS sequence"/>
</dbReference>
<feature type="region of interest" description="Disordered" evidence="1">
    <location>
        <begin position="220"/>
        <end position="267"/>
    </location>
</feature>
<evidence type="ECO:0000313" key="3">
    <source>
        <dbReference type="Proteomes" id="UP001215598"/>
    </source>
</evidence>
<proteinExistence type="predicted"/>